<evidence type="ECO:0000256" key="4">
    <source>
        <dbReference type="ARBA" id="ARBA00005432"/>
    </source>
</evidence>
<evidence type="ECO:0000256" key="7">
    <source>
        <dbReference type="ARBA" id="ARBA00022692"/>
    </source>
</evidence>
<dbReference type="PANTHER" id="PTHR21528:SF0">
    <property type="entry name" value="DEHYDRODOLICHYL DIPHOSPHATE SYNTHASE COMPLEX SUBUNIT NUS1"/>
    <property type="match status" value="1"/>
</dbReference>
<dbReference type="EMBL" id="LFYR01001622">
    <property type="protein sequence ID" value="KMZ60492.1"/>
    <property type="molecule type" value="Genomic_DNA"/>
</dbReference>
<evidence type="ECO:0000256" key="9">
    <source>
        <dbReference type="ARBA" id="ARBA00022842"/>
    </source>
</evidence>
<name>A0A0K9NWS6_ZOSMR</name>
<evidence type="ECO:0000256" key="5">
    <source>
        <dbReference type="ARBA" id="ARBA00012596"/>
    </source>
</evidence>
<keyword evidence="14" id="KW-0675">Receptor</keyword>
<reference evidence="15" key="1">
    <citation type="journal article" date="2016" name="Nature">
        <title>The genome of the seagrass Zostera marina reveals angiosperm adaptation to the sea.</title>
        <authorList>
            <person name="Olsen J.L."/>
            <person name="Rouze P."/>
            <person name="Verhelst B."/>
            <person name="Lin Y.-C."/>
            <person name="Bayer T."/>
            <person name="Collen J."/>
            <person name="Dattolo E."/>
            <person name="De Paoli E."/>
            <person name="Dittami S."/>
            <person name="Maumus F."/>
            <person name="Michel G."/>
            <person name="Kersting A."/>
            <person name="Lauritano C."/>
            <person name="Lohaus R."/>
            <person name="Toepel M."/>
            <person name="Tonon T."/>
            <person name="Vanneste K."/>
            <person name="Amirebrahimi M."/>
            <person name="Brakel J."/>
            <person name="Bostroem C."/>
            <person name="Chovatia M."/>
            <person name="Grimwood J."/>
            <person name="Jenkins J.W."/>
            <person name="Jueterbock A."/>
            <person name="Mraz A."/>
            <person name="Stam W.T."/>
            <person name="Tice H."/>
            <person name="Bornberg-Bauer E."/>
            <person name="Green P.J."/>
            <person name="Pearson G.A."/>
            <person name="Procaccini G."/>
            <person name="Duarte C.M."/>
            <person name="Schmutz J."/>
            <person name="Reusch T.B.H."/>
            <person name="Van de Peer Y."/>
        </authorList>
    </citation>
    <scope>NUCLEOTIDE SEQUENCE [LARGE SCALE GENOMIC DNA]</scope>
    <source>
        <strain evidence="15">cv. Finnish</strain>
    </source>
</reference>
<evidence type="ECO:0000256" key="12">
    <source>
        <dbReference type="ARBA" id="ARBA00047353"/>
    </source>
</evidence>
<evidence type="ECO:0000256" key="1">
    <source>
        <dbReference type="ARBA" id="ARBA00001946"/>
    </source>
</evidence>
<evidence type="ECO:0000256" key="3">
    <source>
        <dbReference type="ARBA" id="ARBA00004922"/>
    </source>
</evidence>
<comment type="pathway">
    <text evidence="3">Protein modification; protein glycosylation.</text>
</comment>
<evidence type="ECO:0000256" key="6">
    <source>
        <dbReference type="ARBA" id="ARBA00022679"/>
    </source>
</evidence>
<dbReference type="GO" id="GO:0005789">
    <property type="term" value="C:endoplasmic reticulum membrane"/>
    <property type="evidence" value="ECO:0000318"/>
    <property type="project" value="GO_Central"/>
</dbReference>
<keyword evidence="8" id="KW-0256">Endoplasmic reticulum</keyword>
<feature type="chain" id="PRO_5005527107" description="ditrans,polycis-polyprenyl diphosphate synthase [(2E,6E)-farnesyldiphosphate specific]" evidence="13">
    <location>
        <begin position="19"/>
        <end position="239"/>
    </location>
</feature>
<evidence type="ECO:0000313" key="15">
    <source>
        <dbReference type="Proteomes" id="UP000036987"/>
    </source>
</evidence>
<organism evidence="14 15">
    <name type="scientific">Zostera marina</name>
    <name type="common">Eelgrass</name>
    <dbReference type="NCBI Taxonomy" id="29655"/>
    <lineage>
        <taxon>Eukaryota</taxon>
        <taxon>Viridiplantae</taxon>
        <taxon>Streptophyta</taxon>
        <taxon>Embryophyta</taxon>
        <taxon>Tracheophyta</taxon>
        <taxon>Spermatophyta</taxon>
        <taxon>Magnoliopsida</taxon>
        <taxon>Liliopsida</taxon>
        <taxon>Zosteraceae</taxon>
        <taxon>Zostera</taxon>
    </lineage>
</organism>
<dbReference type="InterPro" id="IPR036424">
    <property type="entry name" value="UPP_synth-like_sf"/>
</dbReference>
<dbReference type="GO" id="GO:1904423">
    <property type="term" value="C:dehydrodolichyl diphosphate synthase complex"/>
    <property type="evidence" value="ECO:0000318"/>
    <property type="project" value="GO_Central"/>
</dbReference>
<sequence length="239" mass="26794">MLGLFWHFFHLLLSIVHAACQLIQGLTYYLTSSGILKQYHIPTLDKLQCLAVVVDSEDAKDADKIIVLLNWLSGFGINYVILYDMEGVLKNSEINLKRMSRNDQPQCPEHDAQSSVSISFPEKMSLEVLSLSDGKEAIVKSANFLYSEFYLNGGNIQYDQTGRAFNELDVGNALRSVGYGGHEPNLMLVIGSARCHLGFPAWRMRYTEIVHIGPLKSMKYGAVVKAIYDFSVKNQNYGS</sequence>
<dbReference type="STRING" id="29655.A0A0K9NWS6"/>
<dbReference type="PANTHER" id="PTHR21528">
    <property type="entry name" value="DEHYDRODOLICHYL DIPHOSPHATE SYNTHASE COMPLEX SUBUNIT NUS1"/>
    <property type="match status" value="1"/>
</dbReference>
<keyword evidence="13" id="KW-0732">Signal</keyword>
<dbReference type="SUPFAM" id="SSF64005">
    <property type="entry name" value="Undecaprenyl diphosphate synthase"/>
    <property type="match status" value="1"/>
</dbReference>
<keyword evidence="7" id="KW-0812">Transmembrane</keyword>
<evidence type="ECO:0000313" key="14">
    <source>
        <dbReference type="EMBL" id="KMZ60492.1"/>
    </source>
</evidence>
<gene>
    <name evidence="14" type="ORF">ZOSMA_59G00530</name>
</gene>
<dbReference type="OrthoDB" id="19639at2759"/>
<comment type="cofactor">
    <cofactor evidence="1">
        <name>Mg(2+)</name>
        <dbReference type="ChEBI" id="CHEBI:18420"/>
    </cofactor>
</comment>
<dbReference type="InterPro" id="IPR038887">
    <property type="entry name" value="Nus1/NgBR"/>
</dbReference>
<dbReference type="Proteomes" id="UP000036987">
    <property type="component" value="Unassembled WGS sequence"/>
</dbReference>
<evidence type="ECO:0000256" key="10">
    <source>
        <dbReference type="ARBA" id="ARBA00022989"/>
    </source>
</evidence>
<dbReference type="AlphaFoldDB" id="A0A0K9NWS6"/>
<dbReference type="GO" id="GO:0045547">
    <property type="term" value="F:ditrans,polycis-polyprenyl diphosphate synthase [(2E,6E)-farnesyl diphosphate specific] activity"/>
    <property type="evidence" value="ECO:0007669"/>
    <property type="project" value="UniProtKB-EC"/>
</dbReference>
<protein>
    <recommendedName>
        <fullName evidence="5">ditrans,polycis-polyprenyl diphosphate synthase [(2E,6E)-farnesyldiphosphate specific]</fullName>
        <ecNumber evidence="5">2.5.1.87</ecNumber>
    </recommendedName>
</protein>
<keyword evidence="6" id="KW-0808">Transferase</keyword>
<dbReference type="EC" id="2.5.1.87" evidence="5"/>
<comment type="catalytic activity">
    <reaction evidence="12">
        <text>n isopentenyl diphosphate + (2E,6E)-farnesyl diphosphate = a di-trans,poly-cis-polyprenyl diphosphate + n diphosphate</text>
        <dbReference type="Rhea" id="RHEA:53008"/>
        <dbReference type="Rhea" id="RHEA-COMP:19494"/>
        <dbReference type="ChEBI" id="CHEBI:33019"/>
        <dbReference type="ChEBI" id="CHEBI:128769"/>
        <dbReference type="ChEBI" id="CHEBI:136960"/>
        <dbReference type="ChEBI" id="CHEBI:175763"/>
        <dbReference type="EC" id="2.5.1.87"/>
    </reaction>
</comment>
<comment type="caution">
    <text evidence="14">The sequence shown here is derived from an EMBL/GenBank/DDBJ whole genome shotgun (WGS) entry which is preliminary data.</text>
</comment>
<keyword evidence="10" id="KW-1133">Transmembrane helix</keyword>
<evidence type="ECO:0000256" key="11">
    <source>
        <dbReference type="ARBA" id="ARBA00023136"/>
    </source>
</evidence>
<comment type="subcellular location">
    <subcellularLocation>
        <location evidence="2">Endoplasmic reticulum membrane</location>
    </subcellularLocation>
</comment>
<evidence type="ECO:0000256" key="2">
    <source>
        <dbReference type="ARBA" id="ARBA00004586"/>
    </source>
</evidence>
<dbReference type="UniPathway" id="UPA00378"/>
<evidence type="ECO:0000256" key="8">
    <source>
        <dbReference type="ARBA" id="ARBA00022824"/>
    </source>
</evidence>
<dbReference type="OMA" id="HVCLYDN"/>
<keyword evidence="15" id="KW-1185">Reference proteome</keyword>
<keyword evidence="11" id="KW-0472">Membrane</keyword>
<proteinExistence type="inferred from homology"/>
<feature type="signal peptide" evidence="13">
    <location>
        <begin position="1"/>
        <end position="18"/>
    </location>
</feature>
<keyword evidence="9" id="KW-0460">Magnesium</keyword>
<comment type="similarity">
    <text evidence="4">Belongs to the UPP synthase family.</text>
</comment>
<accession>A0A0K9NWS6</accession>
<evidence type="ECO:0000256" key="13">
    <source>
        <dbReference type="SAM" id="SignalP"/>
    </source>
</evidence>